<feature type="transmembrane region" description="Helical" evidence="1">
    <location>
        <begin position="182"/>
        <end position="201"/>
    </location>
</feature>
<feature type="transmembrane region" description="Helical" evidence="1">
    <location>
        <begin position="133"/>
        <end position="155"/>
    </location>
</feature>
<dbReference type="EMBL" id="UYWY01023508">
    <property type="protein sequence ID" value="VDM47658.1"/>
    <property type="molecule type" value="Genomic_DNA"/>
</dbReference>
<gene>
    <name evidence="2" type="ORF">TCNE_LOCUS16337</name>
</gene>
<feature type="transmembrane region" description="Helical" evidence="1">
    <location>
        <begin position="13"/>
        <end position="33"/>
    </location>
</feature>
<dbReference type="InterPro" id="IPR019421">
    <property type="entry name" value="7TM_GPCR_serpentine_rcpt_Srd"/>
</dbReference>
<feature type="transmembrane region" description="Helical" evidence="1">
    <location>
        <begin position="208"/>
        <end position="232"/>
    </location>
</feature>
<evidence type="ECO:0000313" key="3">
    <source>
        <dbReference type="Proteomes" id="UP000050794"/>
    </source>
</evidence>
<proteinExistence type="predicted"/>
<keyword evidence="3" id="KW-1185">Reference proteome</keyword>
<reference evidence="4" key="1">
    <citation type="submission" date="2016-06" db="UniProtKB">
        <authorList>
            <consortium name="WormBaseParasite"/>
        </authorList>
    </citation>
    <scope>IDENTIFICATION</scope>
</reference>
<organism evidence="3 4">
    <name type="scientific">Toxocara canis</name>
    <name type="common">Canine roundworm</name>
    <dbReference type="NCBI Taxonomy" id="6265"/>
    <lineage>
        <taxon>Eukaryota</taxon>
        <taxon>Metazoa</taxon>
        <taxon>Ecdysozoa</taxon>
        <taxon>Nematoda</taxon>
        <taxon>Chromadorea</taxon>
        <taxon>Rhabditida</taxon>
        <taxon>Spirurina</taxon>
        <taxon>Ascaridomorpha</taxon>
        <taxon>Ascaridoidea</taxon>
        <taxon>Toxocaridae</taxon>
        <taxon>Toxocara</taxon>
    </lineage>
</organism>
<dbReference type="Pfam" id="PF10317">
    <property type="entry name" value="7TM_GPCR_Srd"/>
    <property type="match status" value="1"/>
</dbReference>
<protein>
    <submittedName>
        <fullName evidence="4">G protein-coupled receptor</fullName>
    </submittedName>
</protein>
<reference evidence="2 3" key="2">
    <citation type="submission" date="2018-11" db="EMBL/GenBank/DDBJ databases">
        <authorList>
            <consortium name="Pathogen Informatics"/>
        </authorList>
    </citation>
    <scope>NUCLEOTIDE SEQUENCE [LARGE SCALE GENOMIC DNA]</scope>
</reference>
<sequence>MRAVSVLVLGNDVLTTVIGLSANIFVIVLCFKAKTIDSMKARIFIGWRASVDFTMAVVYTALQLGLTVNNSYITVLIYGPAAEFPTTVLKGLCTLLLFLFNLDLVSLSISIVYRYSIICGHSKIQLLFKPRNLPILVATITVVAASFASMMQSFFTYSRSNLTNGPLNFMGTPIQVGLPDKGFLPLVFSTIPMLAFISLMVAPKETDFYGTIILAILNWQPCVYPMISLISIRPFRHHMTKLFRRHTALIVISKRPSAPQ</sequence>
<keyword evidence="1" id="KW-0812">Transmembrane</keyword>
<keyword evidence="1" id="KW-0472">Membrane</keyword>
<evidence type="ECO:0000313" key="2">
    <source>
        <dbReference type="EMBL" id="VDM47658.1"/>
    </source>
</evidence>
<dbReference type="Proteomes" id="UP000050794">
    <property type="component" value="Unassembled WGS sequence"/>
</dbReference>
<feature type="transmembrane region" description="Helical" evidence="1">
    <location>
        <begin position="45"/>
        <end position="68"/>
    </location>
</feature>
<dbReference type="AlphaFoldDB" id="A0A183V6H0"/>
<name>A0A183V6H0_TOXCA</name>
<evidence type="ECO:0000313" key="4">
    <source>
        <dbReference type="WBParaSite" id="TCNE_0001634101-mRNA-1"/>
    </source>
</evidence>
<dbReference type="WBParaSite" id="TCNE_0001634101-mRNA-1">
    <property type="protein sequence ID" value="TCNE_0001634101-mRNA-1"/>
    <property type="gene ID" value="TCNE_0001634101"/>
</dbReference>
<accession>A0A183V6H0</accession>
<feature type="transmembrane region" description="Helical" evidence="1">
    <location>
        <begin position="88"/>
        <end position="113"/>
    </location>
</feature>
<keyword evidence="1" id="KW-1133">Transmembrane helix</keyword>
<evidence type="ECO:0000256" key="1">
    <source>
        <dbReference type="SAM" id="Phobius"/>
    </source>
</evidence>